<evidence type="ECO:0000313" key="10">
    <source>
        <dbReference type="EMBL" id="TEB30752.1"/>
    </source>
</evidence>
<reference evidence="10 11" key="1">
    <citation type="journal article" date="2019" name="Nat. Ecol. Evol.">
        <title>Megaphylogeny resolves global patterns of mushroom evolution.</title>
        <authorList>
            <person name="Varga T."/>
            <person name="Krizsan K."/>
            <person name="Foldi C."/>
            <person name="Dima B."/>
            <person name="Sanchez-Garcia M."/>
            <person name="Sanchez-Ramirez S."/>
            <person name="Szollosi G.J."/>
            <person name="Szarkandi J.G."/>
            <person name="Papp V."/>
            <person name="Albert L."/>
            <person name="Andreopoulos W."/>
            <person name="Angelini C."/>
            <person name="Antonin V."/>
            <person name="Barry K.W."/>
            <person name="Bougher N.L."/>
            <person name="Buchanan P."/>
            <person name="Buyck B."/>
            <person name="Bense V."/>
            <person name="Catcheside P."/>
            <person name="Chovatia M."/>
            <person name="Cooper J."/>
            <person name="Damon W."/>
            <person name="Desjardin D."/>
            <person name="Finy P."/>
            <person name="Geml J."/>
            <person name="Haridas S."/>
            <person name="Hughes K."/>
            <person name="Justo A."/>
            <person name="Karasinski D."/>
            <person name="Kautmanova I."/>
            <person name="Kiss B."/>
            <person name="Kocsube S."/>
            <person name="Kotiranta H."/>
            <person name="LaButti K.M."/>
            <person name="Lechner B.E."/>
            <person name="Liimatainen K."/>
            <person name="Lipzen A."/>
            <person name="Lukacs Z."/>
            <person name="Mihaltcheva S."/>
            <person name="Morgado L.N."/>
            <person name="Niskanen T."/>
            <person name="Noordeloos M.E."/>
            <person name="Ohm R.A."/>
            <person name="Ortiz-Santana B."/>
            <person name="Ovrebo C."/>
            <person name="Racz N."/>
            <person name="Riley R."/>
            <person name="Savchenko A."/>
            <person name="Shiryaev A."/>
            <person name="Soop K."/>
            <person name="Spirin V."/>
            <person name="Szebenyi C."/>
            <person name="Tomsovsky M."/>
            <person name="Tulloss R.E."/>
            <person name="Uehling J."/>
            <person name="Grigoriev I.V."/>
            <person name="Vagvolgyi C."/>
            <person name="Papp T."/>
            <person name="Martin F.M."/>
            <person name="Miettinen O."/>
            <person name="Hibbett D.S."/>
            <person name="Nagy L.G."/>
        </authorList>
    </citation>
    <scope>NUCLEOTIDE SEQUENCE [LARGE SCALE GENOMIC DNA]</scope>
    <source>
        <strain evidence="10 11">FP101781</strain>
    </source>
</reference>
<dbReference type="InterPro" id="IPR013083">
    <property type="entry name" value="Znf_RING/FYVE/PHD"/>
</dbReference>
<evidence type="ECO:0000259" key="9">
    <source>
        <dbReference type="PROSITE" id="PS50089"/>
    </source>
</evidence>
<dbReference type="GO" id="GO:0061630">
    <property type="term" value="F:ubiquitin protein ligase activity"/>
    <property type="evidence" value="ECO:0007669"/>
    <property type="project" value="TreeGrafter"/>
</dbReference>
<feature type="domain" description="RING-type" evidence="9">
    <location>
        <begin position="332"/>
        <end position="376"/>
    </location>
</feature>
<name>A0A4Y7TAY0_COPMI</name>
<dbReference type="OrthoDB" id="687730at2759"/>
<feature type="compositionally biased region" description="Polar residues" evidence="7">
    <location>
        <begin position="27"/>
        <end position="39"/>
    </location>
</feature>
<evidence type="ECO:0000259" key="8">
    <source>
        <dbReference type="PROSITE" id="PS50006"/>
    </source>
</evidence>
<feature type="region of interest" description="Disordered" evidence="7">
    <location>
        <begin position="391"/>
        <end position="462"/>
    </location>
</feature>
<dbReference type="InterPro" id="IPR001841">
    <property type="entry name" value="Znf_RING"/>
</dbReference>
<accession>A0A4Y7TAY0</accession>
<dbReference type="PROSITE" id="PS50006">
    <property type="entry name" value="FHA_DOMAIN"/>
    <property type="match status" value="1"/>
</dbReference>
<evidence type="ECO:0000256" key="6">
    <source>
        <dbReference type="PROSITE-ProRule" id="PRU00175"/>
    </source>
</evidence>
<dbReference type="InterPro" id="IPR000253">
    <property type="entry name" value="FHA_dom"/>
</dbReference>
<evidence type="ECO:0000256" key="4">
    <source>
        <dbReference type="ARBA" id="ARBA00022786"/>
    </source>
</evidence>
<keyword evidence="1" id="KW-0808">Transferase</keyword>
<dbReference type="FunFam" id="2.60.200.20:FF:000044">
    <property type="entry name" value="Chromosome 8, whole genome shotgun sequence"/>
    <property type="match status" value="1"/>
</dbReference>
<evidence type="ECO:0000313" key="11">
    <source>
        <dbReference type="Proteomes" id="UP000298030"/>
    </source>
</evidence>
<feature type="region of interest" description="Disordered" evidence="7">
    <location>
        <begin position="1"/>
        <end position="88"/>
    </location>
</feature>
<dbReference type="Pfam" id="PF00498">
    <property type="entry name" value="FHA"/>
    <property type="match status" value="1"/>
</dbReference>
<dbReference type="InterPro" id="IPR008984">
    <property type="entry name" value="SMAD_FHA_dom_sf"/>
</dbReference>
<dbReference type="GO" id="GO:0000151">
    <property type="term" value="C:ubiquitin ligase complex"/>
    <property type="evidence" value="ECO:0007669"/>
    <property type="project" value="TreeGrafter"/>
</dbReference>
<dbReference type="Pfam" id="PF17123">
    <property type="entry name" value="zf-RING_11"/>
    <property type="match status" value="1"/>
</dbReference>
<feature type="domain" description="FHA" evidence="8">
    <location>
        <begin position="182"/>
        <end position="246"/>
    </location>
</feature>
<sequence length="462" mass="49357">MATEVPQSESPPSRTNILGSFLRGRPRNSSQSHIHVNTGNDHRELSPSPPSPNGGSGRRRGPIVSTLMHPTPTNNAPSSGTGGLGFSNMLRRRRSAGNITVSASLPPLPLPVANSTTAPAATPAMANGATTANNAALGSSSTTRPINNAPTHRIRLVPHLDNRRNLRFDAISRDLKEGDPALRIGRFTDRSGLGLAAVNALNSNKLAFKSKVVSRAHAEIWVEAGGKFYIKDTKSSSGTFLNHVRLSPANQESKPFLIKDGDILQLGVDYQGGAEDIYKSVKIRLELGREWQNTANAYNTAAIKNLKALAAPIAQAAKGTKTVSAKTQLGDCCICLFPVTIRQALFITPCSHTFHYKCLRPLLESHHPGFSCPLCRTFADLEEDVEIDAPDVDIDMDSPSPSEHEGDSPVPVEEAEEGNQVEHMLIVDTPEPAGSSANAIVDELGASGMEDIDGTVGGKRKR</sequence>
<dbReference type="PANTHER" id="PTHR15067:SF7">
    <property type="entry name" value="E3 UBIQUITIN-PROTEIN LIGASE DMA1-RELATED"/>
    <property type="match status" value="1"/>
</dbReference>
<dbReference type="PANTHER" id="PTHR15067">
    <property type="entry name" value="E3 UBIQUITIN-PROTEIN LIGASE RNF8"/>
    <property type="match status" value="1"/>
</dbReference>
<dbReference type="AlphaFoldDB" id="A0A4Y7TAY0"/>
<dbReference type="SUPFAM" id="SSF49879">
    <property type="entry name" value="SMAD/FHA domain"/>
    <property type="match status" value="1"/>
</dbReference>
<dbReference type="PROSITE" id="PS50089">
    <property type="entry name" value="ZF_RING_2"/>
    <property type="match status" value="1"/>
</dbReference>
<keyword evidence="11" id="KW-1185">Reference proteome</keyword>
<dbReference type="GO" id="GO:0016567">
    <property type="term" value="P:protein ubiquitination"/>
    <property type="evidence" value="ECO:0007669"/>
    <property type="project" value="TreeGrafter"/>
</dbReference>
<evidence type="ECO:0000256" key="3">
    <source>
        <dbReference type="ARBA" id="ARBA00022771"/>
    </source>
</evidence>
<keyword evidence="4" id="KW-0833">Ubl conjugation pathway</keyword>
<dbReference type="Gene3D" id="2.60.200.20">
    <property type="match status" value="1"/>
</dbReference>
<evidence type="ECO:0000256" key="2">
    <source>
        <dbReference type="ARBA" id="ARBA00022723"/>
    </source>
</evidence>
<dbReference type="Gene3D" id="3.30.40.10">
    <property type="entry name" value="Zinc/RING finger domain, C3HC4 (zinc finger)"/>
    <property type="match status" value="1"/>
</dbReference>
<evidence type="ECO:0000256" key="5">
    <source>
        <dbReference type="ARBA" id="ARBA00022833"/>
    </source>
</evidence>
<evidence type="ECO:0008006" key="12">
    <source>
        <dbReference type="Google" id="ProtNLM"/>
    </source>
</evidence>
<dbReference type="SMART" id="SM00184">
    <property type="entry name" value="RING"/>
    <property type="match status" value="1"/>
</dbReference>
<evidence type="ECO:0000256" key="7">
    <source>
        <dbReference type="SAM" id="MobiDB-lite"/>
    </source>
</evidence>
<dbReference type="GO" id="GO:0006511">
    <property type="term" value="P:ubiquitin-dependent protein catabolic process"/>
    <property type="evidence" value="ECO:0007669"/>
    <property type="project" value="TreeGrafter"/>
</dbReference>
<dbReference type="GO" id="GO:0032153">
    <property type="term" value="C:cell division site"/>
    <property type="evidence" value="ECO:0007669"/>
    <property type="project" value="TreeGrafter"/>
</dbReference>
<keyword evidence="5" id="KW-0862">Zinc</keyword>
<organism evidence="10 11">
    <name type="scientific">Coprinellus micaceus</name>
    <name type="common">Glistening ink-cap mushroom</name>
    <name type="synonym">Coprinus micaceus</name>
    <dbReference type="NCBI Taxonomy" id="71717"/>
    <lineage>
        <taxon>Eukaryota</taxon>
        <taxon>Fungi</taxon>
        <taxon>Dikarya</taxon>
        <taxon>Basidiomycota</taxon>
        <taxon>Agaricomycotina</taxon>
        <taxon>Agaricomycetes</taxon>
        <taxon>Agaricomycetidae</taxon>
        <taxon>Agaricales</taxon>
        <taxon>Agaricineae</taxon>
        <taxon>Psathyrellaceae</taxon>
        <taxon>Coprinellus</taxon>
    </lineage>
</organism>
<dbReference type="Proteomes" id="UP000298030">
    <property type="component" value="Unassembled WGS sequence"/>
</dbReference>
<evidence type="ECO:0000256" key="1">
    <source>
        <dbReference type="ARBA" id="ARBA00022679"/>
    </source>
</evidence>
<gene>
    <name evidence="10" type="ORF">FA13DRAFT_1688373</name>
</gene>
<dbReference type="STRING" id="71717.A0A4Y7TAY0"/>
<dbReference type="GO" id="GO:0005829">
    <property type="term" value="C:cytosol"/>
    <property type="evidence" value="ECO:0007669"/>
    <property type="project" value="TreeGrafter"/>
</dbReference>
<comment type="caution">
    <text evidence="10">The sequence shown here is derived from an EMBL/GenBank/DDBJ whole genome shotgun (WGS) entry which is preliminary data.</text>
</comment>
<dbReference type="SUPFAM" id="SSF57850">
    <property type="entry name" value="RING/U-box"/>
    <property type="match status" value="1"/>
</dbReference>
<feature type="compositionally biased region" description="Polar residues" evidence="7">
    <location>
        <begin position="1"/>
        <end position="18"/>
    </location>
</feature>
<dbReference type="GO" id="GO:0008270">
    <property type="term" value="F:zinc ion binding"/>
    <property type="evidence" value="ECO:0007669"/>
    <property type="project" value="UniProtKB-KW"/>
</dbReference>
<proteinExistence type="predicted"/>
<keyword evidence="3 6" id="KW-0863">Zinc-finger</keyword>
<dbReference type="EMBL" id="QPFP01000021">
    <property type="protein sequence ID" value="TEB30752.1"/>
    <property type="molecule type" value="Genomic_DNA"/>
</dbReference>
<protein>
    <recommendedName>
        <fullName evidence="12">SMAD/FHA domain-containing protein</fullName>
    </recommendedName>
</protein>
<dbReference type="SMART" id="SM00240">
    <property type="entry name" value="FHA"/>
    <property type="match status" value="1"/>
</dbReference>
<keyword evidence="2" id="KW-0479">Metal-binding</keyword>